<organism evidence="2 3">
    <name type="scientific">Amycolatopsis albidoflavus</name>
    <dbReference type="NCBI Taxonomy" id="102226"/>
    <lineage>
        <taxon>Bacteria</taxon>
        <taxon>Bacillati</taxon>
        <taxon>Actinomycetota</taxon>
        <taxon>Actinomycetes</taxon>
        <taxon>Pseudonocardiales</taxon>
        <taxon>Pseudonocardiaceae</taxon>
        <taxon>Amycolatopsis</taxon>
    </lineage>
</organism>
<gene>
    <name evidence="2" type="ORF">ACFSUT_08260</name>
</gene>
<name>A0ABW5HU44_9PSEU</name>
<evidence type="ECO:0000256" key="1">
    <source>
        <dbReference type="SAM" id="MobiDB-lite"/>
    </source>
</evidence>
<dbReference type="EMBL" id="JBHUKQ010000008">
    <property type="protein sequence ID" value="MFD2480262.1"/>
    <property type="molecule type" value="Genomic_DNA"/>
</dbReference>
<sequence length="252" mass="26705">MSIAFFLEARPTGVRQMSFRANASATQGDQAGIRRDLRRFPKAGPRITRAQGTVLNAVGDLTLETARGTTLGSVTAAAHPAQSSCCPAAWTCFRSLNAPDLLSPPAKTASCAPADTVRTRPASSLGAWHADLTGDVVFMSQPGEEGFDGTAHVIGDRVPGFEPVVVVVEALHAGTASNVIPDDIVFDMAIRSFSPSTPGPSDVAGRMYLLRIRNGARSPRRDDPQIRIPGHREARSGHLSARRLSVRPSADS</sequence>
<dbReference type="InterPro" id="IPR036264">
    <property type="entry name" value="Bact_exopeptidase_dim_dom"/>
</dbReference>
<feature type="compositionally biased region" description="Basic and acidic residues" evidence="1">
    <location>
        <begin position="219"/>
        <end position="236"/>
    </location>
</feature>
<dbReference type="Proteomes" id="UP001597542">
    <property type="component" value="Unassembled WGS sequence"/>
</dbReference>
<evidence type="ECO:0000313" key="2">
    <source>
        <dbReference type="EMBL" id="MFD2480262.1"/>
    </source>
</evidence>
<accession>A0ABW5HU44</accession>
<feature type="region of interest" description="Disordered" evidence="1">
    <location>
        <begin position="214"/>
        <end position="252"/>
    </location>
</feature>
<comment type="caution">
    <text evidence="2">The sequence shown here is derived from an EMBL/GenBank/DDBJ whole genome shotgun (WGS) entry which is preliminary data.</text>
</comment>
<dbReference type="Gene3D" id="3.30.70.360">
    <property type="match status" value="1"/>
</dbReference>
<evidence type="ECO:0000313" key="3">
    <source>
        <dbReference type="Proteomes" id="UP001597542"/>
    </source>
</evidence>
<protein>
    <submittedName>
        <fullName evidence="2">Uncharacterized protein</fullName>
    </submittedName>
</protein>
<reference evidence="3" key="1">
    <citation type="journal article" date="2019" name="Int. J. Syst. Evol. Microbiol.">
        <title>The Global Catalogue of Microorganisms (GCM) 10K type strain sequencing project: providing services to taxonomists for standard genome sequencing and annotation.</title>
        <authorList>
            <consortium name="The Broad Institute Genomics Platform"/>
            <consortium name="The Broad Institute Genome Sequencing Center for Infectious Disease"/>
            <person name="Wu L."/>
            <person name="Ma J."/>
        </authorList>
    </citation>
    <scope>NUCLEOTIDE SEQUENCE [LARGE SCALE GENOMIC DNA]</scope>
    <source>
        <strain evidence="3">CGMCC 4.7638</strain>
    </source>
</reference>
<proteinExistence type="predicted"/>
<dbReference type="RefSeq" id="WP_344287452.1">
    <property type="nucleotide sequence ID" value="NZ_BAAAHV010000028.1"/>
</dbReference>
<dbReference type="SUPFAM" id="SSF55031">
    <property type="entry name" value="Bacterial exopeptidase dimerisation domain"/>
    <property type="match status" value="1"/>
</dbReference>
<keyword evidence="3" id="KW-1185">Reference proteome</keyword>